<feature type="compositionally biased region" description="Pro residues" evidence="1">
    <location>
        <begin position="136"/>
        <end position="146"/>
    </location>
</feature>
<evidence type="ECO:0000313" key="2">
    <source>
        <dbReference type="EMBL" id="GMH75711.1"/>
    </source>
</evidence>
<comment type="caution">
    <text evidence="2">The sequence shown here is derived from an EMBL/GenBank/DDBJ whole genome shotgun (WGS) entry which is preliminary data.</text>
</comment>
<evidence type="ECO:0000256" key="1">
    <source>
        <dbReference type="SAM" id="MobiDB-lite"/>
    </source>
</evidence>
<organism evidence="2 3">
    <name type="scientific">Triparma laevis f. longispina</name>
    <dbReference type="NCBI Taxonomy" id="1714387"/>
    <lineage>
        <taxon>Eukaryota</taxon>
        <taxon>Sar</taxon>
        <taxon>Stramenopiles</taxon>
        <taxon>Ochrophyta</taxon>
        <taxon>Bolidophyceae</taxon>
        <taxon>Parmales</taxon>
        <taxon>Triparmaceae</taxon>
        <taxon>Triparma</taxon>
    </lineage>
</organism>
<feature type="compositionally biased region" description="Basic and acidic residues" evidence="1">
    <location>
        <begin position="110"/>
        <end position="122"/>
    </location>
</feature>
<feature type="compositionally biased region" description="Pro residues" evidence="1">
    <location>
        <begin position="81"/>
        <end position="91"/>
    </location>
</feature>
<feature type="region of interest" description="Disordered" evidence="1">
    <location>
        <begin position="49"/>
        <end position="248"/>
    </location>
</feature>
<evidence type="ECO:0000313" key="3">
    <source>
        <dbReference type="Proteomes" id="UP001165122"/>
    </source>
</evidence>
<feature type="compositionally biased region" description="Low complexity" evidence="1">
    <location>
        <begin position="197"/>
        <end position="209"/>
    </location>
</feature>
<accession>A0A9W7AMK4</accession>
<keyword evidence="3" id="KW-1185">Reference proteome</keyword>
<name>A0A9W7AMK4_9STRA</name>
<gene>
    <name evidence="2" type="ORF">TrLO_g554</name>
</gene>
<dbReference type="OrthoDB" id="204166at2759"/>
<reference evidence="3" key="1">
    <citation type="journal article" date="2023" name="Commun. Biol.">
        <title>Genome analysis of Parmales, the sister group of diatoms, reveals the evolutionary specialization of diatoms from phago-mixotrophs to photoautotrophs.</title>
        <authorList>
            <person name="Ban H."/>
            <person name="Sato S."/>
            <person name="Yoshikawa S."/>
            <person name="Yamada K."/>
            <person name="Nakamura Y."/>
            <person name="Ichinomiya M."/>
            <person name="Sato N."/>
            <person name="Blanc-Mathieu R."/>
            <person name="Endo H."/>
            <person name="Kuwata A."/>
            <person name="Ogata H."/>
        </authorList>
    </citation>
    <scope>NUCLEOTIDE SEQUENCE [LARGE SCALE GENOMIC DNA]</scope>
    <source>
        <strain evidence="3">NIES 3700</strain>
    </source>
</reference>
<protein>
    <submittedName>
        <fullName evidence="2">Uncharacterized protein</fullName>
    </submittedName>
</protein>
<feature type="compositionally biased region" description="Basic residues" evidence="1">
    <location>
        <begin position="49"/>
        <end position="63"/>
    </location>
</feature>
<proteinExistence type="predicted"/>
<dbReference type="Proteomes" id="UP001165122">
    <property type="component" value="Unassembled WGS sequence"/>
</dbReference>
<dbReference type="AlphaFoldDB" id="A0A9W7AMK4"/>
<dbReference type="EMBL" id="BRXW01000734">
    <property type="protein sequence ID" value="GMH75711.1"/>
    <property type="molecule type" value="Genomic_DNA"/>
</dbReference>
<sequence length="490" mass="53727">MADVTISNVREIDDHKEYLVLWGDERGEVWTHEKEAKEVCPKAVKSFKKMMKEKKEEKKRRKSIMGGGGAGGATVSKMPVGAPPSNSPPPVTEKKSADMPPPPVAPAVVEQKKEKKEIKEPEMAPPCAPLPLKEPMAPPPMPPTPPVVVAEIDGGGDGDDGGDGGVSSPPAPAPAPVAAPVTKEPKKHEPLAKITVPRAAPAPASATPNAAPPARPQTLTAEDDHDANSQNSDDEDLSQLDEPPEKPYRVVREEGAIVRKYADMSSPLVGTVAFGEVLTCTDTNRLWFDDNNFCVGMKPDDADDDEDGGYWRIEVLSPNKFKGWISLKSHIISRVFEEPAIIHRQALRKKAEALHEITKSMVEVSLVAARHSAQLRMQRQKVFSGCSNLVAESDPRVLGVLGQMSADEMYETRVNNHIRKGLDRVTSQFLKVQEAESELINVIETYDYDESAEDVRGGMSDPEFLKLNEDIYVLQREYVETESRVRQLLG</sequence>